<dbReference type="Pfam" id="PF16575">
    <property type="entry name" value="CLP1_P"/>
    <property type="match status" value="1"/>
</dbReference>
<keyword evidence="10" id="KW-0067">ATP-binding</keyword>
<feature type="domain" description="Clp1 P-loop" evidence="13">
    <location>
        <begin position="283"/>
        <end position="474"/>
    </location>
</feature>
<evidence type="ECO:0000256" key="8">
    <source>
        <dbReference type="ARBA" id="ARBA00022741"/>
    </source>
</evidence>
<dbReference type="GO" id="GO:0005524">
    <property type="term" value="F:ATP binding"/>
    <property type="evidence" value="ECO:0007669"/>
    <property type="project" value="UniProtKB-KW"/>
</dbReference>
<dbReference type="OrthoDB" id="4054781at2759"/>
<evidence type="ECO:0000256" key="11">
    <source>
        <dbReference type="ARBA" id="ARBA00023242"/>
    </source>
</evidence>
<feature type="compositionally biased region" description="Polar residues" evidence="12">
    <location>
        <begin position="481"/>
        <end position="495"/>
    </location>
</feature>
<evidence type="ECO:0000256" key="10">
    <source>
        <dbReference type="ARBA" id="ARBA00022840"/>
    </source>
</evidence>
<reference evidence="14 15" key="1">
    <citation type="journal article" date="2021" name="Nat. Commun.">
        <title>Genetic determinants of endophytism in the Arabidopsis root mycobiome.</title>
        <authorList>
            <person name="Mesny F."/>
            <person name="Miyauchi S."/>
            <person name="Thiergart T."/>
            <person name="Pickel B."/>
            <person name="Atanasova L."/>
            <person name="Karlsson M."/>
            <person name="Huettel B."/>
            <person name="Barry K.W."/>
            <person name="Haridas S."/>
            <person name="Chen C."/>
            <person name="Bauer D."/>
            <person name="Andreopoulos W."/>
            <person name="Pangilinan J."/>
            <person name="LaButti K."/>
            <person name="Riley R."/>
            <person name="Lipzen A."/>
            <person name="Clum A."/>
            <person name="Drula E."/>
            <person name="Henrissat B."/>
            <person name="Kohler A."/>
            <person name="Grigoriev I.V."/>
            <person name="Martin F.M."/>
            <person name="Hacquard S."/>
        </authorList>
    </citation>
    <scope>NUCLEOTIDE SEQUENCE [LARGE SCALE GENOMIC DNA]</scope>
    <source>
        <strain evidence="14 15">MPI-CAGE-CH-0241</strain>
    </source>
</reference>
<keyword evidence="15" id="KW-1185">Reference proteome</keyword>
<dbReference type="PANTHER" id="PTHR12755:SF3">
    <property type="entry name" value="POLYNUCLEOTIDE 5'-HYDROXYL-KINASE NOL9"/>
    <property type="match status" value="1"/>
</dbReference>
<keyword evidence="8" id="KW-0547">Nucleotide-binding</keyword>
<evidence type="ECO:0000259" key="13">
    <source>
        <dbReference type="Pfam" id="PF16575"/>
    </source>
</evidence>
<protein>
    <recommendedName>
        <fullName evidence="5">Polynucleotide 5'-hydroxyl-kinase GRC3</fullName>
    </recommendedName>
    <alternativeName>
        <fullName evidence="4">Polynucleotide 5'-hydroxyl-kinase grc3</fullName>
    </alternativeName>
</protein>
<keyword evidence="6" id="KW-0698">rRNA processing</keyword>
<comment type="similarity">
    <text evidence="3">Belongs to the Clp1 family. NOL9/GRC3 subfamily.</text>
</comment>
<evidence type="ECO:0000256" key="2">
    <source>
        <dbReference type="ARBA" id="ARBA00004604"/>
    </source>
</evidence>
<evidence type="ECO:0000256" key="6">
    <source>
        <dbReference type="ARBA" id="ARBA00022552"/>
    </source>
</evidence>
<name>A0A9P8WLY3_9HYPO</name>
<gene>
    <name evidence="14" type="ORF">B0T10DRAFT_469879</name>
</gene>
<keyword evidence="11" id="KW-0539">Nucleus</keyword>
<evidence type="ECO:0000256" key="4">
    <source>
        <dbReference type="ARBA" id="ARBA00018706"/>
    </source>
</evidence>
<sequence>MSSQKKRRLEGLETPKPMSAISALAARRREAANASSQPDIDDKPITPSTNFFSPLKGAVKDASSSKSASKDTPKSARHQRGSEPQATRTKAAPSPSDASQNSNTEATAPSRTITQFSSFRPSKKNHRITDGGVVELRLEESERFLVLGSFGLRIVRGEVNVGGASLRASETVHWIHAPSCHAIPVLRSTENTALELHSDPCARSLRQLGRLSPLFRKMWNEPTKTTMKRRLGEGTFQILYSSEDAPKGSVIQDLVSPPEWNKKLASLLSAARKKTAFSAVVCGPKSAGKSTFSRLLTNRLVTDRALAQGAKGVVVLDLDPGQPEYVAPGILSLVHVTQPNLSAPFTHPGDKYSSNTVIRCHALASVTPASDPDLYLACVKDLYETYCNSFQDAPLIVNTPGWILGTGLDLLCEVIGQVNPDEVLYMSKDGPSDTVDGLQSATKSSFTELPSQQSEFTSRTAAHFRAMQTMSYFHLDEPNDRSSLLPNTTPRTKWNPSPLSSKPPLVVNYSSPRPGILGFLSYDSQVPPELLADTVNGTVLAAVEIEDPKAFRDLEGFGQAGQSFGTMHIDADAKGKSTPALSMTPDGLPFIHNYNDITLDPKHSRTLGLVLLRGIDTKTRSLQLLTPISLDLIKDVKSRGRDIVLVYGKFDAPNWAYTEDLYQQNGNDEGASEWVDIMEEDTDEDESETEPADVEKVSDLTAIPWVEVLKGNQKRPIGSRVWRVRRDLGRNAGN</sequence>
<keyword evidence="7" id="KW-0808">Transferase</keyword>
<feature type="region of interest" description="Disordered" evidence="12">
    <location>
        <begin position="478"/>
        <end position="501"/>
    </location>
</feature>
<feature type="compositionally biased region" description="Polar residues" evidence="12">
    <location>
        <begin position="96"/>
        <end position="120"/>
    </location>
</feature>
<dbReference type="EMBL" id="JAGPYM010000001">
    <property type="protein sequence ID" value="KAH6900194.1"/>
    <property type="molecule type" value="Genomic_DNA"/>
</dbReference>
<dbReference type="Gene3D" id="3.40.50.300">
    <property type="entry name" value="P-loop containing nucleotide triphosphate hydrolases"/>
    <property type="match status" value="1"/>
</dbReference>
<comment type="function">
    <text evidence="1">Polynucleotide 5'-kinase involved in rRNA processing.</text>
</comment>
<feature type="region of interest" description="Disordered" evidence="12">
    <location>
        <begin position="1"/>
        <end position="126"/>
    </location>
</feature>
<dbReference type="FunFam" id="3.40.50.300:FF:001156">
    <property type="entry name" value="Polynucleotide 5-hydroxyl-kinase grc3"/>
    <property type="match status" value="1"/>
</dbReference>
<organism evidence="14 15">
    <name type="scientific">Thelonectria olida</name>
    <dbReference type="NCBI Taxonomy" id="1576542"/>
    <lineage>
        <taxon>Eukaryota</taxon>
        <taxon>Fungi</taxon>
        <taxon>Dikarya</taxon>
        <taxon>Ascomycota</taxon>
        <taxon>Pezizomycotina</taxon>
        <taxon>Sordariomycetes</taxon>
        <taxon>Hypocreomycetidae</taxon>
        <taxon>Hypocreales</taxon>
        <taxon>Nectriaceae</taxon>
        <taxon>Thelonectria</taxon>
    </lineage>
</organism>
<comment type="subcellular location">
    <subcellularLocation>
        <location evidence="2">Nucleus</location>
        <location evidence="2">Nucleolus</location>
    </subcellularLocation>
</comment>
<dbReference type="InterPro" id="IPR027417">
    <property type="entry name" value="P-loop_NTPase"/>
</dbReference>
<comment type="caution">
    <text evidence="14">The sequence shown here is derived from an EMBL/GenBank/DDBJ whole genome shotgun (WGS) entry which is preliminary data.</text>
</comment>
<dbReference type="GO" id="GO:0005730">
    <property type="term" value="C:nucleolus"/>
    <property type="evidence" value="ECO:0007669"/>
    <property type="project" value="UniProtKB-SubCell"/>
</dbReference>
<evidence type="ECO:0000256" key="7">
    <source>
        <dbReference type="ARBA" id="ARBA00022679"/>
    </source>
</evidence>
<dbReference type="AlphaFoldDB" id="A0A9P8WLY3"/>
<dbReference type="GO" id="GO:0000448">
    <property type="term" value="P:cleavage in ITS2 between 5.8S rRNA and LSU-rRNA of tricistronic rRNA transcript (SSU-rRNA, 5.8S rRNA, LSU-rRNA)"/>
    <property type="evidence" value="ECO:0007669"/>
    <property type="project" value="TreeGrafter"/>
</dbReference>
<evidence type="ECO:0000256" key="1">
    <source>
        <dbReference type="ARBA" id="ARBA00003798"/>
    </source>
</evidence>
<accession>A0A9P8WLY3</accession>
<evidence type="ECO:0000256" key="5">
    <source>
        <dbReference type="ARBA" id="ARBA00019824"/>
    </source>
</evidence>
<evidence type="ECO:0000313" key="15">
    <source>
        <dbReference type="Proteomes" id="UP000777438"/>
    </source>
</evidence>
<evidence type="ECO:0000256" key="3">
    <source>
        <dbReference type="ARBA" id="ARBA00011003"/>
    </source>
</evidence>
<dbReference type="GO" id="GO:0051731">
    <property type="term" value="F:polynucleotide 5'-hydroxyl-kinase activity"/>
    <property type="evidence" value="ECO:0007669"/>
    <property type="project" value="InterPro"/>
</dbReference>
<keyword evidence="9" id="KW-0418">Kinase</keyword>
<evidence type="ECO:0000256" key="12">
    <source>
        <dbReference type="SAM" id="MobiDB-lite"/>
    </source>
</evidence>
<dbReference type="Proteomes" id="UP000777438">
    <property type="component" value="Unassembled WGS sequence"/>
</dbReference>
<evidence type="ECO:0000256" key="9">
    <source>
        <dbReference type="ARBA" id="ARBA00022777"/>
    </source>
</evidence>
<proteinExistence type="inferred from homology"/>
<dbReference type="InterPro" id="IPR032319">
    <property type="entry name" value="CLP1_P"/>
</dbReference>
<dbReference type="InterPro" id="IPR045116">
    <property type="entry name" value="Clp1/Grc3"/>
</dbReference>
<dbReference type="PANTHER" id="PTHR12755">
    <property type="entry name" value="CLEAVAGE/POLYADENYLATION FACTOR IA SUBUNIT CLP1P"/>
    <property type="match status" value="1"/>
</dbReference>
<evidence type="ECO:0000313" key="14">
    <source>
        <dbReference type="EMBL" id="KAH6900194.1"/>
    </source>
</evidence>